<sequence>MRGSPISILENSEFGSRWIGHFTPEVHNLHAGCLDSQKRKRPAKPGISSHTSRSSRGGRARCALPRLPEREYYSRTAEYTLWPEKHSVETLLRFDTVNSQYTSSEGVWERTMAIKLSERAALEVERFRKEHNFGEDMVLRIGVAGGGCSGFNYTLNFDDSFDEKADSKYECHGVAVVVDKKSSLYLDGTTVDWHESLEKQGFTFDNPNAVKSCGCGSSFQA</sequence>
<keyword evidence="4" id="KW-1185">Reference proteome</keyword>
<dbReference type="InterPro" id="IPR035903">
    <property type="entry name" value="HesB-like_dom_sf"/>
</dbReference>
<dbReference type="Pfam" id="PF01521">
    <property type="entry name" value="Fe-S_biosyn"/>
    <property type="match status" value="1"/>
</dbReference>
<dbReference type="Gene3D" id="2.60.300.12">
    <property type="entry name" value="HesB-like domain"/>
    <property type="match status" value="1"/>
</dbReference>
<dbReference type="GO" id="GO:0051537">
    <property type="term" value="F:2 iron, 2 sulfur cluster binding"/>
    <property type="evidence" value="ECO:0007669"/>
    <property type="project" value="UniProtKB-ARBA"/>
</dbReference>
<dbReference type="InterPro" id="IPR000361">
    <property type="entry name" value="ATAP_core_dom"/>
</dbReference>
<dbReference type="InterPro" id="IPR031108">
    <property type="entry name" value="IscA_plant_cyanobact"/>
</dbReference>
<feature type="region of interest" description="Disordered" evidence="1">
    <location>
        <begin position="33"/>
        <end position="61"/>
    </location>
</feature>
<dbReference type="PROSITE" id="PS01152">
    <property type="entry name" value="HESB"/>
    <property type="match status" value="1"/>
</dbReference>
<dbReference type="SUPFAM" id="SSF89360">
    <property type="entry name" value="HesB-like domain"/>
    <property type="match status" value="1"/>
</dbReference>
<evidence type="ECO:0000256" key="1">
    <source>
        <dbReference type="SAM" id="MobiDB-lite"/>
    </source>
</evidence>
<dbReference type="Proteomes" id="UP000320176">
    <property type="component" value="Unassembled WGS sequence"/>
</dbReference>
<feature type="domain" description="Core" evidence="2">
    <location>
        <begin position="112"/>
        <end position="216"/>
    </location>
</feature>
<feature type="compositionally biased region" description="Low complexity" evidence="1">
    <location>
        <begin position="46"/>
        <end position="57"/>
    </location>
</feature>
<protein>
    <submittedName>
        <fullName evidence="3">Iron-sulfur cluster insertion protein ErpA</fullName>
    </submittedName>
</protein>
<dbReference type="NCBIfam" id="TIGR00049">
    <property type="entry name" value="iron-sulfur cluster assembly accessory protein"/>
    <property type="match status" value="1"/>
</dbReference>
<organism evidence="3 4">
    <name type="scientific">Stieleria varia</name>
    <dbReference type="NCBI Taxonomy" id="2528005"/>
    <lineage>
        <taxon>Bacteria</taxon>
        <taxon>Pseudomonadati</taxon>
        <taxon>Planctomycetota</taxon>
        <taxon>Planctomycetia</taxon>
        <taxon>Pirellulales</taxon>
        <taxon>Pirellulaceae</taxon>
        <taxon>Stieleria</taxon>
    </lineage>
</organism>
<dbReference type="PANTHER" id="PTHR47265:SF1">
    <property type="entry name" value="IRON-SULFUR ASSEMBLY PROTEIN ISCA, CHLOROPLASTIC"/>
    <property type="match status" value="1"/>
</dbReference>
<dbReference type="AlphaFoldDB" id="A0A5C6A504"/>
<dbReference type="GO" id="GO:0030674">
    <property type="term" value="F:protein-macromolecule adaptor activity"/>
    <property type="evidence" value="ECO:0007669"/>
    <property type="project" value="TreeGrafter"/>
</dbReference>
<evidence type="ECO:0000313" key="3">
    <source>
        <dbReference type="EMBL" id="TWT94465.1"/>
    </source>
</evidence>
<reference evidence="3 4" key="1">
    <citation type="submission" date="2019-02" db="EMBL/GenBank/DDBJ databases">
        <title>Deep-cultivation of Planctomycetes and their phenomic and genomic characterization uncovers novel biology.</title>
        <authorList>
            <person name="Wiegand S."/>
            <person name="Jogler M."/>
            <person name="Boedeker C."/>
            <person name="Pinto D."/>
            <person name="Vollmers J."/>
            <person name="Rivas-Marin E."/>
            <person name="Kohn T."/>
            <person name="Peeters S.H."/>
            <person name="Heuer A."/>
            <person name="Rast P."/>
            <person name="Oberbeckmann S."/>
            <person name="Bunk B."/>
            <person name="Jeske O."/>
            <person name="Meyerdierks A."/>
            <person name="Storesund J.E."/>
            <person name="Kallscheuer N."/>
            <person name="Luecker S."/>
            <person name="Lage O.M."/>
            <person name="Pohl T."/>
            <person name="Merkel B.J."/>
            <person name="Hornburger P."/>
            <person name="Mueller R.-W."/>
            <person name="Bruemmer F."/>
            <person name="Labrenz M."/>
            <person name="Spormann A.M."/>
            <person name="Op Den Camp H."/>
            <person name="Overmann J."/>
            <person name="Amann R."/>
            <person name="Jetten M.S.M."/>
            <person name="Mascher T."/>
            <person name="Medema M.H."/>
            <person name="Devos D.P."/>
            <person name="Kaster A.-K."/>
            <person name="Ovreas L."/>
            <person name="Rohde M."/>
            <person name="Galperin M.Y."/>
            <person name="Jogler C."/>
        </authorList>
    </citation>
    <scope>NUCLEOTIDE SEQUENCE [LARGE SCALE GENOMIC DNA]</scope>
    <source>
        <strain evidence="3 4">Pla52n</strain>
    </source>
</reference>
<evidence type="ECO:0000313" key="4">
    <source>
        <dbReference type="Proteomes" id="UP000320176"/>
    </source>
</evidence>
<dbReference type="EMBL" id="SJPN01000007">
    <property type="protein sequence ID" value="TWT94465.1"/>
    <property type="molecule type" value="Genomic_DNA"/>
</dbReference>
<dbReference type="InterPro" id="IPR016092">
    <property type="entry name" value="ATAP"/>
</dbReference>
<name>A0A5C6A504_9BACT</name>
<gene>
    <name evidence="3" type="primary">erpA</name>
    <name evidence="3" type="ORF">Pla52n_52860</name>
</gene>
<accession>A0A5C6A504</accession>
<dbReference type="PANTHER" id="PTHR47265">
    <property type="entry name" value="IRON-SULFUR ASSEMBLY PROTEIN ISCA, CHLOROPLASTIC"/>
    <property type="match status" value="1"/>
</dbReference>
<dbReference type="GO" id="GO:0016226">
    <property type="term" value="P:iron-sulfur cluster assembly"/>
    <property type="evidence" value="ECO:0007669"/>
    <property type="project" value="InterPro"/>
</dbReference>
<proteinExistence type="predicted"/>
<comment type="caution">
    <text evidence="3">The sequence shown here is derived from an EMBL/GenBank/DDBJ whole genome shotgun (WGS) entry which is preliminary data.</text>
</comment>
<evidence type="ECO:0000259" key="2">
    <source>
        <dbReference type="Pfam" id="PF01521"/>
    </source>
</evidence>
<dbReference type="InterPro" id="IPR017870">
    <property type="entry name" value="FeS_cluster_insertion_CS"/>
</dbReference>